<dbReference type="PANTHER" id="PTHR33392">
    <property type="entry name" value="POLYISOPRENYL-TEICHOIC ACID--PEPTIDOGLYCAN TEICHOIC ACID TRANSFERASE TAGU"/>
    <property type="match status" value="1"/>
</dbReference>
<dbReference type="AlphaFoldDB" id="A0A1F7H2X8"/>
<dbReference type="Proteomes" id="UP000177913">
    <property type="component" value="Unassembled WGS sequence"/>
</dbReference>
<feature type="domain" description="Cell envelope-related transcriptional attenuator" evidence="2">
    <location>
        <begin position="71"/>
        <end position="240"/>
    </location>
</feature>
<comment type="caution">
    <text evidence="3">The sequence shown here is derived from an EMBL/GenBank/DDBJ whole genome shotgun (WGS) entry which is preliminary data.</text>
</comment>
<dbReference type="Gene3D" id="3.40.630.190">
    <property type="entry name" value="LCP protein"/>
    <property type="match status" value="1"/>
</dbReference>
<dbReference type="Pfam" id="PF03816">
    <property type="entry name" value="LytR_cpsA_psr"/>
    <property type="match status" value="1"/>
</dbReference>
<evidence type="ECO:0000313" key="4">
    <source>
        <dbReference type="Proteomes" id="UP000177913"/>
    </source>
</evidence>
<evidence type="ECO:0000313" key="3">
    <source>
        <dbReference type="EMBL" id="OGK25042.1"/>
    </source>
</evidence>
<accession>A0A1F7H2X8</accession>
<dbReference type="EMBL" id="MFZO01000019">
    <property type="protein sequence ID" value="OGK25042.1"/>
    <property type="molecule type" value="Genomic_DNA"/>
</dbReference>
<comment type="similarity">
    <text evidence="1">Belongs to the LytR/CpsA/Psr (LCP) family.</text>
</comment>
<sequence>MSKRIFLFLVLLAIIYLLLTTSRYYRFLTETLKISPIKTLLSLDSLKTYDDQVTILILGIAGMNHQGGTLSDSIIVVNYNLQTNSLLTISLPRDIWSDTLQDKINTAYAYGEAKQKNGGLKLAKAEIGAVIGIPIQYALVLDFDKFKELVDLLGGIEIDVERSFTDKQFPIPGRENAPCGGDPDFKCRYETVSFKKGVTHMDGVTTLKYVRSRHAVGIEGSDFARNKRQQRVLEAIKNKLFLEIKKLALGHLKKIYQAFDTLLTRDVTNQQLAIILKDIILSRDFTRKEITLSQDFFITPDNSSYNGQYVLMPKAGNFSIIHQYIRSKRTSDVLKTKRRRK</sequence>
<protein>
    <recommendedName>
        <fullName evidence="2">Cell envelope-related transcriptional attenuator domain-containing protein</fullName>
    </recommendedName>
</protein>
<evidence type="ECO:0000256" key="1">
    <source>
        <dbReference type="ARBA" id="ARBA00006068"/>
    </source>
</evidence>
<organism evidence="3 4">
    <name type="scientific">Candidatus Roizmanbacteria bacterium RIFCSPHIGHO2_02_FULL_38_11</name>
    <dbReference type="NCBI Taxonomy" id="1802039"/>
    <lineage>
        <taxon>Bacteria</taxon>
        <taxon>Candidatus Roizmaniibacteriota</taxon>
    </lineage>
</organism>
<gene>
    <name evidence="3" type="ORF">A3C25_03225</name>
</gene>
<dbReference type="InterPro" id="IPR004474">
    <property type="entry name" value="LytR_CpsA_psr"/>
</dbReference>
<proteinExistence type="inferred from homology"/>
<reference evidence="3 4" key="1">
    <citation type="journal article" date="2016" name="Nat. Commun.">
        <title>Thousands of microbial genomes shed light on interconnected biogeochemical processes in an aquifer system.</title>
        <authorList>
            <person name="Anantharaman K."/>
            <person name="Brown C.T."/>
            <person name="Hug L.A."/>
            <person name="Sharon I."/>
            <person name="Castelle C.J."/>
            <person name="Probst A.J."/>
            <person name="Thomas B.C."/>
            <person name="Singh A."/>
            <person name="Wilkins M.J."/>
            <person name="Karaoz U."/>
            <person name="Brodie E.L."/>
            <person name="Williams K.H."/>
            <person name="Hubbard S.S."/>
            <person name="Banfield J.F."/>
        </authorList>
    </citation>
    <scope>NUCLEOTIDE SEQUENCE [LARGE SCALE GENOMIC DNA]</scope>
</reference>
<evidence type="ECO:0000259" key="2">
    <source>
        <dbReference type="Pfam" id="PF03816"/>
    </source>
</evidence>
<name>A0A1F7H2X8_9BACT</name>
<dbReference type="PANTHER" id="PTHR33392:SF6">
    <property type="entry name" value="POLYISOPRENYL-TEICHOIC ACID--PEPTIDOGLYCAN TEICHOIC ACID TRANSFERASE TAGU"/>
    <property type="match status" value="1"/>
</dbReference>
<dbReference type="InterPro" id="IPR050922">
    <property type="entry name" value="LytR/CpsA/Psr_CW_biosynth"/>
</dbReference>